<reference evidence="1 2" key="1">
    <citation type="journal article" date="2018" name="Syst. Appl. Microbiol.">
        <title>Pectobacterium zantedeschiae sp. nov. a new species of a soft rot pathogen isolated from Calla lily (Zantedeschia spp.).</title>
        <authorList>
            <person name="Waleron M."/>
            <person name="Misztak A."/>
            <person name="Waleron M."/>
            <person name="Franczuk M."/>
            <person name="Jonca J."/>
            <person name="Wielgomas B."/>
            <person name="Mikicinski A."/>
            <person name="Popovic T."/>
            <person name="Waleron K."/>
        </authorList>
    </citation>
    <scope>NUCLEOTIDE SEQUENCE [LARGE SCALE GENOMIC DNA]</scope>
    <source>
        <strain evidence="1 2">9M</strain>
    </source>
</reference>
<dbReference type="SUPFAM" id="SSF53448">
    <property type="entry name" value="Nucleotide-diphospho-sugar transferases"/>
    <property type="match status" value="1"/>
</dbReference>
<evidence type="ECO:0000313" key="2">
    <source>
        <dbReference type="Proteomes" id="UP001138460"/>
    </source>
</evidence>
<dbReference type="OrthoDB" id="6424854at2"/>
<protein>
    <submittedName>
        <fullName evidence="1">Glycosyl transferase</fullName>
    </submittedName>
</protein>
<dbReference type="Gene3D" id="3.90.550.10">
    <property type="entry name" value="Spore Coat Polysaccharide Biosynthesis Protein SpsA, Chain A"/>
    <property type="match status" value="1"/>
</dbReference>
<dbReference type="EMBL" id="NWTM01000005">
    <property type="protein sequence ID" value="RYC39422.1"/>
    <property type="molecule type" value="Genomic_DNA"/>
</dbReference>
<dbReference type="RefSeq" id="WP_129709117.1">
    <property type="nucleotide sequence ID" value="NZ_CP139172.1"/>
</dbReference>
<dbReference type="InterPro" id="IPR029044">
    <property type="entry name" value="Nucleotide-diphossugar_trans"/>
</dbReference>
<keyword evidence="2" id="KW-1185">Reference proteome</keyword>
<sequence>MLINAIVVLYNSAIMDSQTIKAIFNSNHKDIDLHITIWNNGPSLLKSDDVDNYISECRLEKISTTVYQDIRNVSLSKIYNLISKRDFFDFLTILDQDTKISPEFFSNIVENTEYELICPEIYLENNNNQLDSPVYSDSLKTIPSGEFNANNMLTCGSGITISRSLYEKVIKKHGFIFDESYAFYLADHSFLFNLNNFSFIKGKCIGRITHNLSGYGTNYRKMKETAKLEHGLALILRRIHKQKKTNTVKNIFHAIKFSIKSRCTYKSMLKIVTCALTRHHPRSKYNIDKEKEPTVTFKI</sequence>
<gene>
    <name evidence="1" type="ORF">CLR69_20230</name>
</gene>
<dbReference type="Proteomes" id="UP001138460">
    <property type="component" value="Unassembled WGS sequence"/>
</dbReference>
<evidence type="ECO:0000313" key="1">
    <source>
        <dbReference type="EMBL" id="RYC39422.1"/>
    </source>
</evidence>
<accession>A0A9X8P3J2</accession>
<proteinExistence type="predicted"/>
<name>A0A9X8P3J2_9GAMM</name>
<dbReference type="GO" id="GO:0016740">
    <property type="term" value="F:transferase activity"/>
    <property type="evidence" value="ECO:0007669"/>
    <property type="project" value="UniProtKB-KW"/>
</dbReference>
<organism evidence="1 2">
    <name type="scientific">Pectobacterium zantedeschiae</name>
    <dbReference type="NCBI Taxonomy" id="2034769"/>
    <lineage>
        <taxon>Bacteria</taxon>
        <taxon>Pseudomonadati</taxon>
        <taxon>Pseudomonadota</taxon>
        <taxon>Gammaproteobacteria</taxon>
        <taxon>Enterobacterales</taxon>
        <taxon>Pectobacteriaceae</taxon>
        <taxon>Pectobacterium</taxon>
    </lineage>
</organism>
<keyword evidence="1" id="KW-0808">Transferase</keyword>
<comment type="caution">
    <text evidence="1">The sequence shown here is derived from an EMBL/GenBank/DDBJ whole genome shotgun (WGS) entry which is preliminary data.</text>
</comment>
<dbReference type="AlphaFoldDB" id="A0A9X8P3J2"/>